<dbReference type="OrthoDB" id="6770063at2759"/>
<dbReference type="PROSITE" id="PS50850">
    <property type="entry name" value="MFS"/>
    <property type="match status" value="1"/>
</dbReference>
<keyword evidence="3 6" id="KW-1133">Transmembrane helix</keyword>
<feature type="transmembrane region" description="Helical" evidence="6">
    <location>
        <begin position="245"/>
        <end position="265"/>
    </location>
</feature>
<dbReference type="InterPro" id="IPR020846">
    <property type="entry name" value="MFS_dom"/>
</dbReference>
<dbReference type="SUPFAM" id="SSF103473">
    <property type="entry name" value="MFS general substrate transporter"/>
    <property type="match status" value="2"/>
</dbReference>
<proteinExistence type="predicted"/>
<feature type="transmembrane region" description="Helical" evidence="6">
    <location>
        <begin position="574"/>
        <end position="601"/>
    </location>
</feature>
<feature type="transmembrane region" description="Helical" evidence="6">
    <location>
        <begin position="163"/>
        <end position="184"/>
    </location>
</feature>
<evidence type="ECO:0000259" key="7">
    <source>
        <dbReference type="PROSITE" id="PS50850"/>
    </source>
</evidence>
<dbReference type="InterPro" id="IPR011701">
    <property type="entry name" value="MFS"/>
</dbReference>
<keyword evidence="2 6" id="KW-0812">Transmembrane</keyword>
<feature type="region of interest" description="Disordered" evidence="5">
    <location>
        <begin position="639"/>
        <end position="675"/>
    </location>
</feature>
<feature type="transmembrane region" description="Helical" evidence="6">
    <location>
        <begin position="414"/>
        <end position="434"/>
    </location>
</feature>
<keyword evidence="9" id="KW-1185">Reference proteome</keyword>
<dbReference type="Gene3D" id="1.20.1250.20">
    <property type="entry name" value="MFS general substrate transporter like domains"/>
    <property type="match status" value="1"/>
</dbReference>
<feature type="compositionally biased region" description="Polar residues" evidence="5">
    <location>
        <begin position="51"/>
        <end position="68"/>
    </location>
</feature>
<reference evidence="8" key="1">
    <citation type="journal article" date="2020" name="Stud. Mycol.">
        <title>101 Dothideomycetes genomes: a test case for predicting lifestyles and emergence of pathogens.</title>
        <authorList>
            <person name="Haridas S."/>
            <person name="Albert R."/>
            <person name="Binder M."/>
            <person name="Bloem J."/>
            <person name="Labutti K."/>
            <person name="Salamov A."/>
            <person name="Andreopoulos B."/>
            <person name="Baker S."/>
            <person name="Barry K."/>
            <person name="Bills G."/>
            <person name="Bluhm B."/>
            <person name="Cannon C."/>
            <person name="Castanera R."/>
            <person name="Culley D."/>
            <person name="Daum C."/>
            <person name="Ezra D."/>
            <person name="Gonzalez J."/>
            <person name="Henrissat B."/>
            <person name="Kuo A."/>
            <person name="Liang C."/>
            <person name="Lipzen A."/>
            <person name="Lutzoni F."/>
            <person name="Magnuson J."/>
            <person name="Mondo S."/>
            <person name="Nolan M."/>
            <person name="Ohm R."/>
            <person name="Pangilinan J."/>
            <person name="Park H.-J."/>
            <person name="Ramirez L."/>
            <person name="Alfaro M."/>
            <person name="Sun H."/>
            <person name="Tritt A."/>
            <person name="Yoshinaga Y."/>
            <person name="Zwiers L.-H."/>
            <person name="Turgeon B."/>
            <person name="Goodwin S."/>
            <person name="Spatafora J."/>
            <person name="Crous P."/>
            <person name="Grigoriev I."/>
        </authorList>
    </citation>
    <scope>NUCLEOTIDE SEQUENCE</scope>
    <source>
        <strain evidence="8">CBS 207.26</strain>
    </source>
</reference>
<dbReference type="AlphaFoldDB" id="A0A6A6EHW9"/>
<feature type="region of interest" description="Disordered" evidence="5">
    <location>
        <begin position="51"/>
        <end position="73"/>
    </location>
</feature>
<evidence type="ECO:0000313" key="8">
    <source>
        <dbReference type="EMBL" id="KAF2189710.1"/>
    </source>
</evidence>
<evidence type="ECO:0000256" key="4">
    <source>
        <dbReference type="ARBA" id="ARBA00023136"/>
    </source>
</evidence>
<feature type="transmembrane region" description="Helical" evidence="6">
    <location>
        <begin position="468"/>
        <end position="493"/>
    </location>
</feature>
<feature type="compositionally biased region" description="Basic and acidic residues" evidence="5">
    <location>
        <begin position="639"/>
        <end position="667"/>
    </location>
</feature>
<feature type="transmembrane region" description="Helical" evidence="6">
    <location>
        <begin position="93"/>
        <end position="117"/>
    </location>
</feature>
<feature type="domain" description="Major facilitator superfamily (MFS) profile" evidence="7">
    <location>
        <begin position="92"/>
        <end position="607"/>
    </location>
</feature>
<keyword evidence="4 6" id="KW-0472">Membrane</keyword>
<feature type="transmembrane region" description="Helical" evidence="6">
    <location>
        <begin position="441"/>
        <end position="462"/>
    </location>
</feature>
<feature type="transmembrane region" description="Helical" evidence="6">
    <location>
        <begin position="219"/>
        <end position="239"/>
    </location>
</feature>
<evidence type="ECO:0000256" key="1">
    <source>
        <dbReference type="ARBA" id="ARBA00004141"/>
    </source>
</evidence>
<dbReference type="GO" id="GO:0022857">
    <property type="term" value="F:transmembrane transporter activity"/>
    <property type="evidence" value="ECO:0007669"/>
    <property type="project" value="InterPro"/>
</dbReference>
<dbReference type="PANTHER" id="PTHR23501">
    <property type="entry name" value="MAJOR FACILITATOR SUPERFAMILY"/>
    <property type="match status" value="1"/>
</dbReference>
<dbReference type="GO" id="GO:0005886">
    <property type="term" value="C:plasma membrane"/>
    <property type="evidence" value="ECO:0007669"/>
    <property type="project" value="TreeGrafter"/>
</dbReference>
<comment type="subcellular location">
    <subcellularLocation>
        <location evidence="1">Membrane</location>
        <topology evidence="1">Multi-pass membrane protein</topology>
    </subcellularLocation>
</comment>
<dbReference type="EMBL" id="ML994620">
    <property type="protein sequence ID" value="KAF2189710.1"/>
    <property type="molecule type" value="Genomic_DNA"/>
</dbReference>
<feature type="transmembrane region" description="Helical" evidence="6">
    <location>
        <begin position="505"/>
        <end position="525"/>
    </location>
</feature>
<protein>
    <recommendedName>
        <fullName evidence="7">Major facilitator superfamily (MFS) profile domain-containing protein</fullName>
    </recommendedName>
</protein>
<gene>
    <name evidence="8" type="ORF">K469DRAFT_625598</name>
</gene>
<sequence>MAYFLFNYIRRKIRERKSVIADESHLTPEFVTGQHDKPQKVEDLHGAETSNASQGYSFGDAGTTSAPSATDAEEAARVKAETARRRKYRWKMIVGLILPNFLAAVDTTIVAPAVPIISSHFNHLSGSFNWIVTAYTLTNTTFVPTSGQIADIYGRHAALQFHIFSLLIGSVICAVSVTWGMFLFGRALQGVGASGIQNLTRIVLSDNVGLADNSKNNTIFSLIAGISYAIGPVIGGYLTAANWRYCFVLSVPIAFIAHLLIFFFMRKDLVKGRVSAKAGESNKTGYMSELSTFDWPGMFFFIFGVGLLILAIMWGGTQYRWSSGAVIAPLVIGGLLFISFFIHEYLLEPGRFTARAFPRQVAMIPFRLFKKHDTLLLTAIDFATGISLTSTFYFISIYWEIAEGYTASQGGVQLLYYTPGLGVGVYSAMFLCNIWPRQTFLPLFLGSTIETIGLSLLAWAVASRQRALVNGMLALAGAGTGLRFMPVVLHAAGIWPTRIASIMSLLNFTIPFGGTIGISMMGSVFTNKFNGYLRSIDPGTGNQSFDTHAAPNLNILENLPSAAKEDVHNAAAKAVMWSFITILPFMGLSLFAAILLGNVWIGRPEKKGENGKIAKPAVRGRVLYGVFLSSLITGAVGDDRKELDKEEDVREKEREKASDEERGDKGRPAIVTQPS</sequence>
<evidence type="ECO:0000313" key="9">
    <source>
        <dbReference type="Proteomes" id="UP000800200"/>
    </source>
</evidence>
<dbReference type="Pfam" id="PF07690">
    <property type="entry name" value="MFS_1"/>
    <property type="match status" value="1"/>
</dbReference>
<evidence type="ECO:0000256" key="6">
    <source>
        <dbReference type="SAM" id="Phobius"/>
    </source>
</evidence>
<evidence type="ECO:0000256" key="2">
    <source>
        <dbReference type="ARBA" id="ARBA00022692"/>
    </source>
</evidence>
<feature type="transmembrane region" description="Helical" evidence="6">
    <location>
        <begin position="293"/>
        <end position="314"/>
    </location>
</feature>
<organism evidence="8 9">
    <name type="scientific">Zopfia rhizophila CBS 207.26</name>
    <dbReference type="NCBI Taxonomy" id="1314779"/>
    <lineage>
        <taxon>Eukaryota</taxon>
        <taxon>Fungi</taxon>
        <taxon>Dikarya</taxon>
        <taxon>Ascomycota</taxon>
        <taxon>Pezizomycotina</taxon>
        <taxon>Dothideomycetes</taxon>
        <taxon>Dothideomycetes incertae sedis</taxon>
        <taxon>Zopfiaceae</taxon>
        <taxon>Zopfia</taxon>
    </lineage>
</organism>
<accession>A0A6A6EHW9</accession>
<dbReference type="InterPro" id="IPR036259">
    <property type="entry name" value="MFS_trans_sf"/>
</dbReference>
<evidence type="ECO:0000256" key="5">
    <source>
        <dbReference type="SAM" id="MobiDB-lite"/>
    </source>
</evidence>
<evidence type="ECO:0000256" key="3">
    <source>
        <dbReference type="ARBA" id="ARBA00022989"/>
    </source>
</evidence>
<dbReference type="Proteomes" id="UP000800200">
    <property type="component" value="Unassembled WGS sequence"/>
</dbReference>
<feature type="transmembrane region" description="Helical" evidence="6">
    <location>
        <begin position="375"/>
        <end position="399"/>
    </location>
</feature>
<dbReference type="PANTHER" id="PTHR23501:SF39">
    <property type="entry name" value="MULTIDRUG TRANSPORTER, PUTATIVE (AFU_ORTHOLOGUE AFUA_1G05010)-RELATED"/>
    <property type="match status" value="1"/>
</dbReference>
<name>A0A6A6EHW9_9PEZI</name>
<feature type="transmembrane region" description="Helical" evidence="6">
    <location>
        <begin position="326"/>
        <end position="347"/>
    </location>
</feature>